<evidence type="ECO:0000313" key="1">
    <source>
        <dbReference type="EMBL" id="CAD73345.1"/>
    </source>
</evidence>
<protein>
    <submittedName>
        <fullName evidence="1">Uncharacterized protein</fullName>
    </submittedName>
</protein>
<keyword evidence="2" id="KW-1185">Reference proteome</keyword>
<gene>
    <name evidence="1" type="ordered locus">RB3684</name>
</gene>
<dbReference type="EMBL" id="BX294139">
    <property type="protein sequence ID" value="CAD73345.1"/>
    <property type="molecule type" value="Genomic_DNA"/>
</dbReference>
<proteinExistence type="predicted"/>
<dbReference type="EnsemblBacteria" id="CAD73345">
    <property type="protein sequence ID" value="CAD73345"/>
    <property type="gene ID" value="RB3684"/>
</dbReference>
<dbReference type="AlphaFoldDB" id="Q7UTT9"/>
<evidence type="ECO:0000313" key="2">
    <source>
        <dbReference type="Proteomes" id="UP000001025"/>
    </source>
</evidence>
<sequence>MLSGFLVGRAVVPSAGLLHRRKLCDDGAFDFWSLQRYMRTIRGQRLNLPRESRGWFSSNHMRNSA</sequence>
<dbReference type="Proteomes" id="UP000001025">
    <property type="component" value="Chromosome"/>
</dbReference>
<reference evidence="1 2" key="1">
    <citation type="journal article" date="2003" name="Proc. Natl. Acad. Sci. U.S.A.">
        <title>Complete genome sequence of the marine planctomycete Pirellula sp. strain 1.</title>
        <authorList>
            <person name="Gloeckner F.O."/>
            <person name="Kube M."/>
            <person name="Bauer M."/>
            <person name="Teeling H."/>
            <person name="Lombardot T."/>
            <person name="Ludwig W."/>
            <person name="Gade D."/>
            <person name="Beck A."/>
            <person name="Borzym K."/>
            <person name="Heitmann K."/>
            <person name="Rabus R."/>
            <person name="Schlesner H."/>
            <person name="Amann R."/>
            <person name="Reinhardt R."/>
        </authorList>
    </citation>
    <scope>NUCLEOTIDE SEQUENCE [LARGE SCALE GENOMIC DNA]</scope>
    <source>
        <strain evidence="2">DSM 10527 / NCIMB 13988 / SH1</strain>
    </source>
</reference>
<accession>Q7UTT9</accession>
<dbReference type="KEGG" id="rba:RB3684"/>
<dbReference type="HOGENOM" id="CLU_2846914_0_0_0"/>
<organism evidence="1 2">
    <name type="scientific">Rhodopirellula baltica (strain DSM 10527 / NCIMB 13988 / SH1)</name>
    <dbReference type="NCBI Taxonomy" id="243090"/>
    <lineage>
        <taxon>Bacteria</taxon>
        <taxon>Pseudomonadati</taxon>
        <taxon>Planctomycetota</taxon>
        <taxon>Planctomycetia</taxon>
        <taxon>Pirellulales</taxon>
        <taxon>Pirellulaceae</taxon>
        <taxon>Rhodopirellula</taxon>
    </lineage>
</organism>
<name>Q7UTT9_RHOBA</name>
<dbReference type="InParanoid" id="Q7UTT9"/>